<name>E5EQ26_9CAUD</name>
<dbReference type="RefSeq" id="YP_004010379.1">
    <property type="nucleotide sequence ID" value="NC_014663.1"/>
</dbReference>
<evidence type="ECO:0000313" key="2">
    <source>
        <dbReference type="Proteomes" id="UP000008731"/>
    </source>
</evidence>
<accession>E5EQ26</accession>
<dbReference type="Proteomes" id="UP000008731">
    <property type="component" value="Segment"/>
</dbReference>
<sequence length="375" mass="40388">MATATFMATFNKDVIETDVFSEANAVTYKFQLGGMTNYSGPGFVKRNTTDFTGTLVNGLNMRSFTGDAMVEIKSYELTPTTSTMNNSFKTYMDTVAHELVVIVSGKALRSSPDIDTWFTSKGSVAWPGSHMCNNFSCGYVALYSPSLNKIVAEVAKYSDGNDKGLAEYLTVFDVLSDIGVLGFPGRIVYDPAEYTTLNGYEFKRFPTSAVITKMSDVGMVAGRTYMIQSTLQASEEMVAANMKTRVNLRWFKGNTLLDASTVLESQSTMDTNVLGYSKAPDGADGVTIVVSRFPKNDAVTGRALCKNFTFVEVSRDGSEFSSTAAIGVNGIKASLFNEGQAAPHIMSLGLDVLGIQNIVPIVGMREGDSGSPPSP</sequence>
<evidence type="ECO:0000313" key="1">
    <source>
        <dbReference type="EMBL" id="ADG60142.1"/>
    </source>
</evidence>
<dbReference type="GeneID" id="9926676"/>
<protein>
    <submittedName>
        <fullName evidence="1">Gp35 hinge connector of long tail fiber proximal connector</fullName>
    </submittedName>
</protein>
<keyword evidence="2" id="KW-1185">Reference proteome</keyword>
<gene>
    <name evidence="1" type="primary">35</name>
    <name evidence="1" type="ORF">Acj9p242</name>
</gene>
<proteinExistence type="predicted"/>
<dbReference type="KEGG" id="vg:9926676"/>
<dbReference type="OrthoDB" id="3762at10239"/>
<organism evidence="1 2">
    <name type="scientific">Acinetobacter phage Acj9</name>
    <dbReference type="NCBI Taxonomy" id="760939"/>
    <lineage>
        <taxon>Viruses</taxon>
        <taxon>Duplodnaviria</taxon>
        <taxon>Heunggongvirae</taxon>
        <taxon>Uroviricota</taxon>
        <taxon>Caudoviricetes</taxon>
        <taxon>Pantevenvirales</taxon>
        <taxon>Straboviridae</taxon>
        <taxon>Twarogvirinae</taxon>
        <taxon>Acajnonavirus</taxon>
        <taxon>Acajnonavirus acj9</taxon>
    </lineage>
</organism>
<reference evidence="1 2" key="1">
    <citation type="journal article" date="2010" name="Virol. J.">
        <title>Genomes of the T4-related bacteriophages as windows on microbial genome evolution.</title>
        <authorList>
            <person name="Petrov V.M."/>
            <person name="Ratnayaka S."/>
            <person name="Nolan J.M."/>
            <person name="Miller E.S."/>
            <person name="Karam J.D."/>
        </authorList>
    </citation>
    <scope>NUCLEOTIDE SEQUENCE [LARGE SCALE GENOMIC DNA]</scope>
</reference>
<dbReference type="EMBL" id="HM004124">
    <property type="protein sequence ID" value="ADG60142.1"/>
    <property type="molecule type" value="Genomic_DNA"/>
</dbReference>